<name>A0A067LLT6_JATCU</name>
<accession>A0A067LLT6</accession>
<dbReference type="EMBL" id="KK914232">
    <property type="protein sequence ID" value="KDP45354.1"/>
    <property type="molecule type" value="Genomic_DNA"/>
</dbReference>
<organism evidence="1 2">
    <name type="scientific">Jatropha curcas</name>
    <name type="common">Barbados nut</name>
    <dbReference type="NCBI Taxonomy" id="180498"/>
    <lineage>
        <taxon>Eukaryota</taxon>
        <taxon>Viridiplantae</taxon>
        <taxon>Streptophyta</taxon>
        <taxon>Embryophyta</taxon>
        <taxon>Tracheophyta</taxon>
        <taxon>Spermatophyta</taxon>
        <taxon>Magnoliopsida</taxon>
        <taxon>eudicotyledons</taxon>
        <taxon>Gunneridae</taxon>
        <taxon>Pentapetalae</taxon>
        <taxon>rosids</taxon>
        <taxon>fabids</taxon>
        <taxon>Malpighiales</taxon>
        <taxon>Euphorbiaceae</taxon>
        <taxon>Crotonoideae</taxon>
        <taxon>Jatropheae</taxon>
        <taxon>Jatropha</taxon>
    </lineage>
</organism>
<reference evidence="1 2" key="1">
    <citation type="journal article" date="2014" name="PLoS ONE">
        <title>Global Analysis of Gene Expression Profiles in Physic Nut (Jatropha curcas L.) Seedlings Exposed to Salt Stress.</title>
        <authorList>
            <person name="Zhang L."/>
            <person name="Zhang C."/>
            <person name="Wu P."/>
            <person name="Chen Y."/>
            <person name="Li M."/>
            <person name="Jiang H."/>
            <person name="Wu G."/>
        </authorList>
    </citation>
    <scope>NUCLEOTIDE SEQUENCE [LARGE SCALE GENOMIC DNA]</scope>
    <source>
        <strain evidence="2">cv. GZQX0401</strain>
        <tissue evidence="1">Young leaves</tissue>
    </source>
</reference>
<sequence length="105" mass="11955">MDSSMKNEWGGVKNGPFWASAIFRPPCTTATAAVRRSAGDTPARHQNGRILLFSCRLWIHRPIFGRLATYRRRQHTGRNHVDKTMSRHRIADLLPVQFDTPATGR</sequence>
<keyword evidence="2" id="KW-1185">Reference proteome</keyword>
<evidence type="ECO:0000313" key="1">
    <source>
        <dbReference type="EMBL" id="KDP45354.1"/>
    </source>
</evidence>
<proteinExistence type="predicted"/>
<gene>
    <name evidence="1" type="ORF">JCGZ_09603</name>
</gene>
<dbReference type="AlphaFoldDB" id="A0A067LLT6"/>
<protein>
    <submittedName>
        <fullName evidence="1">Uncharacterized protein</fullName>
    </submittedName>
</protein>
<evidence type="ECO:0000313" key="2">
    <source>
        <dbReference type="Proteomes" id="UP000027138"/>
    </source>
</evidence>
<dbReference type="Proteomes" id="UP000027138">
    <property type="component" value="Unassembled WGS sequence"/>
</dbReference>